<protein>
    <submittedName>
        <fullName evidence="1">DUF4932 domain-containing protein</fullName>
    </submittedName>
</protein>
<name>A0A934M1G6_9CLOT</name>
<reference evidence="1" key="1">
    <citation type="submission" date="2020-12" db="EMBL/GenBank/DDBJ databases">
        <title>Clostridium thailandense sp. nov., a novel acetogenic bacterium isolated from peat land soil in Thailand.</title>
        <authorList>
            <person name="Chaikitkaew S."/>
            <person name="Birkeland N.K."/>
        </authorList>
    </citation>
    <scope>NUCLEOTIDE SEQUENCE</scope>
    <source>
        <strain evidence="1">DSM 17425</strain>
    </source>
</reference>
<accession>A0A934M1G6</accession>
<sequence>MITKKKIVVLGIVCMMLLNCIGCKNSNSTKTIEVSEKIANSVKKSGTCNVSIEPKIELLGVVQYLADDPVILKKDLYVDTQKYSDDISKYFSKYKDEEVIILYKEMMKTGFTYDAAPNSMLYVDDNLKLLDNISLHESIITKAGGKEKLLKFFKLLADFRKNSKFDEFYISHNEFYNECVLDVKNRIDKSGIIDKIQNYYGYKQNSYNFIIQPLSIGGYGVRIPTKDGKYDLYDFMVVPSDDAEFFQMVVHEFGHSYVNPLTEKNIDEINKYSNLFSPIKDTMAKQAYGSWEYCVNEHIVRSISYRVLRNTYGTEKSEEYITMDTGRKFIYINAISEKLKEYENNREKYPTFNDFYPELVQLFKELSIKQSSNQ</sequence>
<organism evidence="1 2">
    <name type="scientific">Clostridium aciditolerans</name>
    <dbReference type="NCBI Taxonomy" id="339861"/>
    <lineage>
        <taxon>Bacteria</taxon>
        <taxon>Bacillati</taxon>
        <taxon>Bacillota</taxon>
        <taxon>Clostridia</taxon>
        <taxon>Eubacteriales</taxon>
        <taxon>Clostridiaceae</taxon>
        <taxon>Clostridium</taxon>
    </lineage>
</organism>
<proteinExistence type="predicted"/>
<dbReference type="Proteomes" id="UP000622687">
    <property type="component" value="Unassembled WGS sequence"/>
</dbReference>
<keyword evidence="2" id="KW-1185">Reference proteome</keyword>
<comment type="caution">
    <text evidence="1">The sequence shown here is derived from an EMBL/GenBank/DDBJ whole genome shotgun (WGS) entry which is preliminary data.</text>
</comment>
<gene>
    <name evidence="1" type="ORF">I6U51_11205</name>
</gene>
<evidence type="ECO:0000313" key="2">
    <source>
        <dbReference type="Proteomes" id="UP000622687"/>
    </source>
</evidence>
<dbReference type="EMBL" id="JAEEGB010000013">
    <property type="protein sequence ID" value="MBI6873269.1"/>
    <property type="molecule type" value="Genomic_DNA"/>
</dbReference>
<evidence type="ECO:0000313" key="1">
    <source>
        <dbReference type="EMBL" id="MBI6873269.1"/>
    </source>
</evidence>
<dbReference type="InterPro" id="IPR032560">
    <property type="entry name" value="DUF4932"/>
</dbReference>
<dbReference type="AlphaFoldDB" id="A0A934M1G6"/>
<dbReference type="Pfam" id="PF16286">
    <property type="entry name" value="DUF4932"/>
    <property type="match status" value="1"/>
</dbReference>